<dbReference type="InterPro" id="IPR006195">
    <property type="entry name" value="aa-tRNA-synth_II"/>
</dbReference>
<evidence type="ECO:0000256" key="4">
    <source>
        <dbReference type="ARBA" id="ARBA00022741"/>
    </source>
</evidence>
<evidence type="ECO:0000313" key="10">
    <source>
        <dbReference type="EMBL" id="NYF51460.1"/>
    </source>
</evidence>
<evidence type="ECO:0000256" key="1">
    <source>
        <dbReference type="ARBA" id="ARBA00008226"/>
    </source>
</evidence>
<accession>A0A7Y9NLA3</accession>
<dbReference type="GO" id="GO:0006430">
    <property type="term" value="P:lysyl-tRNA aminoacylation"/>
    <property type="evidence" value="ECO:0007669"/>
    <property type="project" value="UniProtKB-UniRule"/>
</dbReference>
<dbReference type="PANTHER" id="PTHR42918:SF15">
    <property type="entry name" value="LYSINE--TRNA LIGASE, CHLOROPLASTIC_MITOCHONDRIAL"/>
    <property type="match status" value="1"/>
</dbReference>
<dbReference type="GO" id="GO:0000049">
    <property type="term" value="F:tRNA binding"/>
    <property type="evidence" value="ECO:0007669"/>
    <property type="project" value="TreeGrafter"/>
</dbReference>
<dbReference type="SUPFAM" id="SSF55681">
    <property type="entry name" value="Class II aaRS and biotin synthetases"/>
    <property type="match status" value="1"/>
</dbReference>
<keyword evidence="2 8" id="KW-0436">Ligase</keyword>
<dbReference type="CDD" id="cd04322">
    <property type="entry name" value="LysRS_N"/>
    <property type="match status" value="1"/>
</dbReference>
<feature type="binding site" evidence="8">
    <location>
        <position position="489"/>
    </location>
    <ligand>
        <name>Mg(2+)</name>
        <dbReference type="ChEBI" id="CHEBI:18420"/>
        <label>2</label>
    </ligand>
</feature>
<dbReference type="PANTHER" id="PTHR42918">
    <property type="entry name" value="LYSYL-TRNA SYNTHETASE"/>
    <property type="match status" value="1"/>
</dbReference>
<keyword evidence="6 8" id="KW-0030">Aminoacyl-tRNA synthetase</keyword>
<keyword evidence="8" id="KW-0648">Protein biosynthesis</keyword>
<dbReference type="InterPro" id="IPR012340">
    <property type="entry name" value="NA-bd_OB-fold"/>
</dbReference>
<dbReference type="PRINTS" id="PR00982">
    <property type="entry name" value="TRNASYNTHLYS"/>
</dbReference>
<organism evidence="10 11">
    <name type="scientific">Tunturiibacter lichenicola</name>
    <dbReference type="NCBI Taxonomy" id="2051959"/>
    <lineage>
        <taxon>Bacteria</taxon>
        <taxon>Pseudomonadati</taxon>
        <taxon>Acidobacteriota</taxon>
        <taxon>Terriglobia</taxon>
        <taxon>Terriglobales</taxon>
        <taxon>Acidobacteriaceae</taxon>
        <taxon>Tunturiibacter</taxon>
    </lineage>
</organism>
<comment type="subcellular location">
    <subcellularLocation>
        <location evidence="8">Cytoplasm</location>
    </subcellularLocation>
</comment>
<comment type="similarity">
    <text evidence="1 8">Belongs to the class-II aminoacyl-tRNA synthetase family.</text>
</comment>
<evidence type="ECO:0000256" key="3">
    <source>
        <dbReference type="ARBA" id="ARBA00022723"/>
    </source>
</evidence>
<feature type="binding site" evidence="8">
    <location>
        <position position="489"/>
    </location>
    <ligand>
        <name>Mg(2+)</name>
        <dbReference type="ChEBI" id="CHEBI:18420"/>
        <label>1</label>
    </ligand>
</feature>
<dbReference type="InterPro" id="IPR044136">
    <property type="entry name" value="Lys-tRNA-ligase_II_N"/>
</dbReference>
<dbReference type="GO" id="GO:0005829">
    <property type="term" value="C:cytosol"/>
    <property type="evidence" value="ECO:0007669"/>
    <property type="project" value="TreeGrafter"/>
</dbReference>
<sequence>MYESEFEKNLYQQRREKLQLIAALGQLEGLSHAEATYPNHYAASHTIPEIRAGYDLLTAEQLDADPILVSIAGRIMAIRVQGKAGFAQLQQGGQRFQIYVRKDDVGENTFALYKLLDLGDHIGVRGHLFRTRTGELTVHVGSFDNLPALTFLTKAMLALPDKYHGLEDTELRYRQRYVDLFMNTGAAKPATSGETSNEPAEPETPNVREVFVKRAAILRAIRKFFDRRGYLEVETPMMHQIAGGAAAQPFTTHHNALDLDLFLRIAPELYLKRLVVGGMDRVYEINRNFRNEGISTRHNPEFTMLEFYQAYANYHDLMTLSEELVICVAKEVNGTTITHFNGHEIDLSNWTRLSMREAIMKWWPPNAPIQPTEDDFSSEEKFRALINEGEKFADPEKSSFDRALNRLGADCHFVREFVLDKGAPYGKAISDLFELRAEALRGGEMGIEEPLIQPTIIYDFPLAVSPLSKIKPDEPDWVERFEFYIGGFEVGNAFSELNDPDDQRTRFEQQMAEKARGDDEAHQMDEDYVRALGYGLPPTAGEGIGIDRLTMLLTDSKSIRDVILFPLLRPQVKQAEAAETKHGESAE</sequence>
<gene>
    <name evidence="8" type="primary">lysS</name>
    <name evidence="10" type="ORF">HDF12_001825</name>
</gene>
<keyword evidence="5 8" id="KW-0067">ATP-binding</keyword>
<evidence type="ECO:0000256" key="6">
    <source>
        <dbReference type="ARBA" id="ARBA00023146"/>
    </source>
</evidence>
<dbReference type="HAMAP" id="MF_00252">
    <property type="entry name" value="Lys_tRNA_synth_class2"/>
    <property type="match status" value="1"/>
</dbReference>
<dbReference type="InterPro" id="IPR004364">
    <property type="entry name" value="Aa-tRNA-synt_II"/>
</dbReference>
<protein>
    <recommendedName>
        <fullName evidence="8">Lysine--tRNA ligase</fullName>
        <ecNumber evidence="8">6.1.1.6</ecNumber>
    </recommendedName>
    <alternativeName>
        <fullName evidence="8">Lysyl-tRNA synthetase</fullName>
        <shortName evidence="8">LysRS</shortName>
    </alternativeName>
</protein>
<dbReference type="EMBL" id="JACCCV010000001">
    <property type="protein sequence ID" value="NYF51460.1"/>
    <property type="molecule type" value="Genomic_DNA"/>
</dbReference>
<evidence type="ECO:0000313" key="11">
    <source>
        <dbReference type="Proteomes" id="UP000534186"/>
    </source>
</evidence>
<dbReference type="GO" id="GO:0000287">
    <property type="term" value="F:magnesium ion binding"/>
    <property type="evidence" value="ECO:0007669"/>
    <property type="project" value="UniProtKB-UniRule"/>
</dbReference>
<proteinExistence type="inferred from homology"/>
<dbReference type="Pfam" id="PF01336">
    <property type="entry name" value="tRNA_anti-codon"/>
    <property type="match status" value="1"/>
</dbReference>
<evidence type="ECO:0000256" key="5">
    <source>
        <dbReference type="ARBA" id="ARBA00022840"/>
    </source>
</evidence>
<dbReference type="AlphaFoldDB" id="A0A7Y9NLA3"/>
<evidence type="ECO:0000256" key="7">
    <source>
        <dbReference type="ARBA" id="ARBA00048573"/>
    </source>
</evidence>
<dbReference type="CDD" id="cd00775">
    <property type="entry name" value="LysRS_core"/>
    <property type="match status" value="1"/>
</dbReference>
<evidence type="ECO:0000259" key="9">
    <source>
        <dbReference type="PROSITE" id="PS50862"/>
    </source>
</evidence>
<dbReference type="Gene3D" id="2.40.50.140">
    <property type="entry name" value="Nucleic acid-binding proteins"/>
    <property type="match status" value="1"/>
</dbReference>
<dbReference type="InterPro" id="IPR004365">
    <property type="entry name" value="NA-bd_OB_tRNA"/>
</dbReference>
<evidence type="ECO:0000256" key="8">
    <source>
        <dbReference type="HAMAP-Rule" id="MF_00252"/>
    </source>
</evidence>
<feature type="binding site" evidence="8">
    <location>
        <position position="482"/>
    </location>
    <ligand>
        <name>Mg(2+)</name>
        <dbReference type="ChEBI" id="CHEBI:18420"/>
        <label>1</label>
    </ligand>
</feature>
<dbReference type="GO" id="GO:0005524">
    <property type="term" value="F:ATP binding"/>
    <property type="evidence" value="ECO:0007669"/>
    <property type="project" value="UniProtKB-UniRule"/>
</dbReference>
<dbReference type="InterPro" id="IPR002313">
    <property type="entry name" value="Lys-tRNA-ligase_II"/>
</dbReference>
<evidence type="ECO:0000256" key="2">
    <source>
        <dbReference type="ARBA" id="ARBA00022598"/>
    </source>
</evidence>
<dbReference type="EC" id="6.1.1.6" evidence="8"/>
<comment type="caution">
    <text evidence="10">The sequence shown here is derived from an EMBL/GenBank/DDBJ whole genome shotgun (WGS) entry which is preliminary data.</text>
</comment>
<dbReference type="Gene3D" id="3.30.930.10">
    <property type="entry name" value="Bira Bifunctional Protein, Domain 2"/>
    <property type="match status" value="1"/>
</dbReference>
<name>A0A7Y9NLA3_9BACT</name>
<keyword evidence="8" id="KW-0460">Magnesium</keyword>
<comment type="cofactor">
    <cofactor evidence="8">
        <name>Mg(2+)</name>
        <dbReference type="ChEBI" id="CHEBI:18420"/>
    </cofactor>
    <text evidence="8">Binds 3 Mg(2+) ions per subunit.</text>
</comment>
<dbReference type="Pfam" id="PF00152">
    <property type="entry name" value="tRNA-synt_2"/>
    <property type="match status" value="1"/>
</dbReference>
<reference evidence="10 11" key="1">
    <citation type="submission" date="2020-07" db="EMBL/GenBank/DDBJ databases">
        <title>Genomic Encyclopedia of Type Strains, Phase IV (KMG-V): Genome sequencing to study the core and pangenomes of soil and plant-associated prokaryotes.</title>
        <authorList>
            <person name="Whitman W."/>
        </authorList>
    </citation>
    <scope>NUCLEOTIDE SEQUENCE [LARGE SCALE GENOMIC DNA]</scope>
    <source>
        <strain evidence="10 11">M8UP30</strain>
    </source>
</reference>
<dbReference type="InterPro" id="IPR045864">
    <property type="entry name" value="aa-tRNA-synth_II/BPL/LPL"/>
</dbReference>
<dbReference type="PROSITE" id="PS50862">
    <property type="entry name" value="AA_TRNA_LIGASE_II"/>
    <property type="match status" value="1"/>
</dbReference>
<keyword evidence="8" id="KW-0963">Cytoplasm</keyword>
<dbReference type="Proteomes" id="UP000534186">
    <property type="component" value="Unassembled WGS sequence"/>
</dbReference>
<feature type="domain" description="Aminoacyl-transfer RNA synthetases class-II family profile" evidence="9">
    <location>
        <begin position="214"/>
        <end position="570"/>
    </location>
</feature>
<keyword evidence="3 8" id="KW-0479">Metal-binding</keyword>
<comment type="subunit">
    <text evidence="8">Homodimer.</text>
</comment>
<dbReference type="SUPFAM" id="SSF50249">
    <property type="entry name" value="Nucleic acid-binding proteins"/>
    <property type="match status" value="1"/>
</dbReference>
<dbReference type="GO" id="GO:0004824">
    <property type="term" value="F:lysine-tRNA ligase activity"/>
    <property type="evidence" value="ECO:0007669"/>
    <property type="project" value="UniProtKB-UniRule"/>
</dbReference>
<comment type="catalytic activity">
    <reaction evidence="7 8">
        <text>tRNA(Lys) + L-lysine + ATP = L-lysyl-tRNA(Lys) + AMP + diphosphate</text>
        <dbReference type="Rhea" id="RHEA:20792"/>
        <dbReference type="Rhea" id="RHEA-COMP:9696"/>
        <dbReference type="Rhea" id="RHEA-COMP:9697"/>
        <dbReference type="ChEBI" id="CHEBI:30616"/>
        <dbReference type="ChEBI" id="CHEBI:32551"/>
        <dbReference type="ChEBI" id="CHEBI:33019"/>
        <dbReference type="ChEBI" id="CHEBI:78442"/>
        <dbReference type="ChEBI" id="CHEBI:78529"/>
        <dbReference type="ChEBI" id="CHEBI:456215"/>
        <dbReference type="EC" id="6.1.1.6"/>
    </reaction>
</comment>
<keyword evidence="4 8" id="KW-0547">Nucleotide-binding</keyword>
<dbReference type="InterPro" id="IPR018149">
    <property type="entry name" value="Lys-tRNA-synth_II_C"/>
</dbReference>